<evidence type="ECO:0000256" key="7">
    <source>
        <dbReference type="ARBA" id="ARBA00022588"/>
    </source>
</evidence>
<evidence type="ECO:0000256" key="5">
    <source>
        <dbReference type="ARBA" id="ARBA00019998"/>
    </source>
</evidence>
<dbReference type="GO" id="GO:0007178">
    <property type="term" value="P:cell surface receptor protein serine/threonine kinase signaling pathway"/>
    <property type="evidence" value="ECO:0007669"/>
    <property type="project" value="TreeGrafter"/>
</dbReference>
<dbReference type="GO" id="GO:0005634">
    <property type="term" value="C:nucleus"/>
    <property type="evidence" value="ECO:0007669"/>
    <property type="project" value="UniProtKB-SubCell"/>
</dbReference>
<keyword evidence="14" id="KW-1185">Reference proteome</keyword>
<protein>
    <recommendedName>
        <fullName evidence="5">Evolutionarily conserved signaling intermediate in Toll pathway, mitochondrial</fullName>
    </recommendedName>
</protein>
<dbReference type="EMBL" id="OV725077">
    <property type="protein sequence ID" value="CAH1391335.1"/>
    <property type="molecule type" value="Genomic_DNA"/>
</dbReference>
<dbReference type="PANTHER" id="PTHR13113">
    <property type="entry name" value="ECSIT EVOLUTIONARILY CONSERVED SIGNALING INTERMEDIATE IN TOLL PATHWAYS"/>
    <property type="match status" value="1"/>
</dbReference>
<name>A0A9P0H2P5_NEZVI</name>
<comment type="similarity">
    <text evidence="4">Belongs to the ECSIT family.</text>
</comment>
<dbReference type="GO" id="GO:0045087">
    <property type="term" value="P:innate immune response"/>
    <property type="evidence" value="ECO:0007669"/>
    <property type="project" value="UniProtKB-KW"/>
</dbReference>
<dbReference type="GO" id="GO:0005739">
    <property type="term" value="C:mitochondrion"/>
    <property type="evidence" value="ECO:0007669"/>
    <property type="project" value="UniProtKB-SubCell"/>
</dbReference>
<dbReference type="InterPro" id="IPR046448">
    <property type="entry name" value="ECSIT_N"/>
</dbReference>
<evidence type="ECO:0000256" key="4">
    <source>
        <dbReference type="ARBA" id="ARBA00007674"/>
    </source>
</evidence>
<evidence type="ECO:0000313" key="13">
    <source>
        <dbReference type="EMBL" id="CAH1391335.1"/>
    </source>
</evidence>
<keyword evidence="7" id="KW-0399">Innate immunity</keyword>
<evidence type="ECO:0000256" key="6">
    <source>
        <dbReference type="ARBA" id="ARBA00022490"/>
    </source>
</evidence>
<dbReference type="PANTHER" id="PTHR13113:SF1">
    <property type="entry name" value="EVOLUTIONARILY CONSERVED SIGNALING INTERMEDIATE IN TOLL PATHWAY, MITOCHONDRIAL"/>
    <property type="match status" value="1"/>
</dbReference>
<keyword evidence="8" id="KW-0391">Immunity</keyword>
<dbReference type="SMART" id="SM01284">
    <property type="entry name" value="ECSIT_Cterm"/>
    <property type="match status" value="1"/>
</dbReference>
<keyword evidence="6" id="KW-0963">Cytoplasm</keyword>
<sequence length="375" mass="43657">MSNSIVLRLFYLNHSVRTLTKPVANWNCYNHLRLYSNKSINKHLVPSYGFVDIKNKNKETYLEMINIFMNKDRDRRGQVEFIYAALKYMKDFGVEKDLEVYKKLIEVFPQEKMVPRNIFQAEFMHYPKHQQCAIDLLEQMEELGVMPDWSMQDQLVSVFGKRGYPVRRYWRMMYWMPRFKNASPWLLPQDLPNDTLELAKLAVSRMTSVDPTTDISVYQTSDIADSLEDTWIVSGQSKTQQLLIDWLPQEATLYVDGGYRLWLKDRAITYFTLSTEPFRQFEEQNYDDVSNLSSQLIPKQPDRTVHEEDNAVILGVACSGTSTPDSVLSWIRALSTACPRLQQLQILFRVSYSVRDQATPPPPAIKAPPKQITPS</sequence>
<proteinExistence type="inferred from homology"/>
<organism evidence="13 14">
    <name type="scientific">Nezara viridula</name>
    <name type="common">Southern green stink bug</name>
    <name type="synonym">Cimex viridulus</name>
    <dbReference type="NCBI Taxonomy" id="85310"/>
    <lineage>
        <taxon>Eukaryota</taxon>
        <taxon>Metazoa</taxon>
        <taxon>Ecdysozoa</taxon>
        <taxon>Arthropoda</taxon>
        <taxon>Hexapoda</taxon>
        <taxon>Insecta</taxon>
        <taxon>Pterygota</taxon>
        <taxon>Neoptera</taxon>
        <taxon>Paraneoptera</taxon>
        <taxon>Hemiptera</taxon>
        <taxon>Heteroptera</taxon>
        <taxon>Panheteroptera</taxon>
        <taxon>Pentatomomorpha</taxon>
        <taxon>Pentatomoidea</taxon>
        <taxon>Pentatomidae</taxon>
        <taxon>Pentatominae</taxon>
        <taxon>Nezara</taxon>
    </lineage>
</organism>
<gene>
    <name evidence="13" type="ORF">NEZAVI_LOCUS2373</name>
</gene>
<dbReference type="AlphaFoldDB" id="A0A9P0H2P5"/>
<dbReference type="Pfam" id="PF06239">
    <property type="entry name" value="ECSIT_N"/>
    <property type="match status" value="1"/>
</dbReference>
<evidence type="ECO:0000256" key="10">
    <source>
        <dbReference type="ARBA" id="ARBA00023128"/>
    </source>
</evidence>
<dbReference type="InterPro" id="IPR010418">
    <property type="entry name" value="ECSIT"/>
</dbReference>
<evidence type="ECO:0000256" key="2">
    <source>
        <dbReference type="ARBA" id="ARBA00004173"/>
    </source>
</evidence>
<dbReference type="Pfam" id="PF14784">
    <property type="entry name" value="ECSIT_C"/>
    <property type="match status" value="1"/>
</dbReference>
<evidence type="ECO:0000259" key="12">
    <source>
        <dbReference type="SMART" id="SM01284"/>
    </source>
</evidence>
<evidence type="ECO:0000256" key="1">
    <source>
        <dbReference type="ARBA" id="ARBA00004123"/>
    </source>
</evidence>
<feature type="domain" description="ECSIT C-terminal" evidence="12">
    <location>
        <begin position="237"/>
        <end position="351"/>
    </location>
</feature>
<dbReference type="InterPro" id="IPR029342">
    <property type="entry name" value="ECIST_C"/>
</dbReference>
<comment type="subcellular location">
    <subcellularLocation>
        <location evidence="3">Cytoplasm</location>
    </subcellularLocation>
    <subcellularLocation>
        <location evidence="2">Mitochondrion</location>
    </subcellularLocation>
    <subcellularLocation>
        <location evidence="1">Nucleus</location>
    </subcellularLocation>
</comment>
<dbReference type="OrthoDB" id="10064298at2759"/>
<evidence type="ECO:0000256" key="3">
    <source>
        <dbReference type="ARBA" id="ARBA00004496"/>
    </source>
</evidence>
<evidence type="ECO:0000256" key="9">
    <source>
        <dbReference type="ARBA" id="ARBA00022946"/>
    </source>
</evidence>
<evidence type="ECO:0000313" key="14">
    <source>
        <dbReference type="Proteomes" id="UP001152798"/>
    </source>
</evidence>
<reference evidence="13" key="1">
    <citation type="submission" date="2022-01" db="EMBL/GenBank/DDBJ databases">
        <authorList>
            <person name="King R."/>
        </authorList>
    </citation>
    <scope>NUCLEOTIDE SEQUENCE</scope>
</reference>
<accession>A0A9P0H2P5</accession>
<keyword evidence="11" id="KW-0539">Nucleus</keyword>
<dbReference type="Proteomes" id="UP001152798">
    <property type="component" value="Chromosome 1"/>
</dbReference>
<keyword evidence="9" id="KW-0809">Transit peptide</keyword>
<evidence type="ECO:0000256" key="11">
    <source>
        <dbReference type="ARBA" id="ARBA00023242"/>
    </source>
</evidence>
<keyword evidence="10" id="KW-0496">Mitochondrion</keyword>
<evidence type="ECO:0000256" key="8">
    <source>
        <dbReference type="ARBA" id="ARBA00022859"/>
    </source>
</evidence>